<dbReference type="PANTHER" id="PTHR33339:SF1">
    <property type="entry name" value="LYSM DOMAIN-CONTAINING PROTEIN"/>
    <property type="match status" value="1"/>
</dbReference>
<dbReference type="VEuPathDB" id="FungiDB:PSTT_05882"/>
<keyword evidence="4" id="KW-1185">Reference proteome</keyword>
<evidence type="ECO:0000313" key="4">
    <source>
        <dbReference type="Proteomes" id="UP000238274"/>
    </source>
</evidence>
<reference evidence="4" key="3">
    <citation type="journal article" date="2018" name="Mol. Plant Microbe Interact.">
        <title>Genome sequence resources for the wheat stripe rust pathogen (Puccinia striiformis f. sp. tritici) and the barley stripe rust pathogen (Puccinia striiformis f. sp. hordei).</title>
        <authorList>
            <person name="Xia C."/>
            <person name="Wang M."/>
            <person name="Yin C."/>
            <person name="Cornejo O.E."/>
            <person name="Hulbert S.H."/>
            <person name="Chen X."/>
        </authorList>
    </citation>
    <scope>NUCLEOTIDE SEQUENCE [LARGE SCALE GENOMIC DNA]</scope>
    <source>
        <strain evidence="4">93TX-2</strain>
    </source>
</reference>
<sequence>MTASKSRHSRNDQSRPASGSGASHFAACGQYAPAQMPDQPGVQPTDASRWPSQGPSAPMVYVLKFGAHLGMRAGNPQSLFFFSKVSTWAIIPSLLTRLGCLALIFLQSFEETCFLLDPVSNPVALFASRLMNIVLARGDKVENTIYNAQTIGMKYSISAEYLTTSAWKCQTKQFLGILKKHSRNLSHCEWQSQIIFAHKITSKAN</sequence>
<protein>
    <recommendedName>
        <fullName evidence="2">DUF7872 domain-containing protein</fullName>
    </recommendedName>
</protein>
<proteinExistence type="predicted"/>
<dbReference type="Pfam" id="PF25278">
    <property type="entry name" value="DUF7872"/>
    <property type="match status" value="1"/>
</dbReference>
<dbReference type="PANTHER" id="PTHR33339">
    <property type="entry name" value="LYSM DOMAIN-CONTAINING PROTEIN"/>
    <property type="match status" value="1"/>
</dbReference>
<reference evidence="4" key="2">
    <citation type="journal article" date="2018" name="BMC Genomics">
        <title>Genomic insights into host adaptation between the wheat stripe rust pathogen (Puccinia striiformis f. sp. tritici) and the barley stripe rust pathogen (Puccinia striiformis f. sp. hordei).</title>
        <authorList>
            <person name="Xia C."/>
            <person name="Wang M."/>
            <person name="Yin C."/>
            <person name="Cornejo O.E."/>
            <person name="Hulbert S.H."/>
            <person name="Chen X."/>
        </authorList>
    </citation>
    <scope>NUCLEOTIDE SEQUENCE [LARGE SCALE GENOMIC DNA]</scope>
    <source>
        <strain evidence="4">93TX-2</strain>
    </source>
</reference>
<dbReference type="Proteomes" id="UP000238274">
    <property type="component" value="Unassembled WGS sequence"/>
</dbReference>
<reference evidence="3 4" key="1">
    <citation type="submission" date="2017-12" db="EMBL/GenBank/DDBJ databases">
        <title>Gene loss provides genomic basis for host adaptation in cereal stripe rust fungi.</title>
        <authorList>
            <person name="Xia C."/>
        </authorList>
    </citation>
    <scope>NUCLEOTIDE SEQUENCE [LARGE SCALE GENOMIC DNA]</scope>
    <source>
        <strain evidence="3 4">93TX-2</strain>
    </source>
</reference>
<evidence type="ECO:0000256" key="1">
    <source>
        <dbReference type="SAM" id="MobiDB-lite"/>
    </source>
</evidence>
<evidence type="ECO:0000259" key="2">
    <source>
        <dbReference type="Pfam" id="PF25278"/>
    </source>
</evidence>
<dbReference type="EMBL" id="PKSM01000043">
    <property type="protein sequence ID" value="POW19778.1"/>
    <property type="molecule type" value="Genomic_DNA"/>
</dbReference>
<feature type="domain" description="DUF7872" evidence="2">
    <location>
        <begin position="130"/>
        <end position="173"/>
    </location>
</feature>
<name>A0A2S4WDF6_9BASI</name>
<dbReference type="VEuPathDB" id="FungiDB:PSHT_04296"/>
<evidence type="ECO:0000313" key="3">
    <source>
        <dbReference type="EMBL" id="POW19778.1"/>
    </source>
</evidence>
<organism evidence="3 4">
    <name type="scientific">Puccinia striiformis</name>
    <dbReference type="NCBI Taxonomy" id="27350"/>
    <lineage>
        <taxon>Eukaryota</taxon>
        <taxon>Fungi</taxon>
        <taxon>Dikarya</taxon>
        <taxon>Basidiomycota</taxon>
        <taxon>Pucciniomycotina</taxon>
        <taxon>Pucciniomycetes</taxon>
        <taxon>Pucciniales</taxon>
        <taxon>Pucciniaceae</taxon>
        <taxon>Puccinia</taxon>
    </lineage>
</organism>
<dbReference type="AlphaFoldDB" id="A0A2S4WDF6"/>
<gene>
    <name evidence="3" type="ORF">PSHT_04296</name>
</gene>
<dbReference type="InterPro" id="IPR057194">
    <property type="entry name" value="DUF7872"/>
</dbReference>
<comment type="caution">
    <text evidence="3">The sequence shown here is derived from an EMBL/GenBank/DDBJ whole genome shotgun (WGS) entry which is preliminary data.</text>
</comment>
<accession>A0A2S4WDF6</accession>
<feature type="region of interest" description="Disordered" evidence="1">
    <location>
        <begin position="1"/>
        <end position="53"/>
    </location>
</feature>